<evidence type="ECO:0000256" key="7">
    <source>
        <dbReference type="SAM" id="Phobius"/>
    </source>
</evidence>
<keyword evidence="9" id="KW-1185">Reference proteome</keyword>
<dbReference type="OrthoDB" id="5393513at2"/>
<keyword evidence="5 7" id="KW-1133">Transmembrane helix</keyword>
<evidence type="ECO:0000256" key="4">
    <source>
        <dbReference type="ARBA" id="ARBA00022692"/>
    </source>
</evidence>
<organism evidence="8 9">
    <name type="scientific">Desulfuromonas acetoxidans (strain DSM 684 / 11070)</name>
    <dbReference type="NCBI Taxonomy" id="281689"/>
    <lineage>
        <taxon>Bacteria</taxon>
        <taxon>Pseudomonadati</taxon>
        <taxon>Thermodesulfobacteriota</taxon>
        <taxon>Desulfuromonadia</taxon>
        <taxon>Desulfuromonadales</taxon>
        <taxon>Desulfuromonadaceae</taxon>
        <taxon>Desulfuromonas</taxon>
    </lineage>
</organism>
<name>Q1K451_DESA6</name>
<comment type="caution">
    <text evidence="8">The sequence shown here is derived from an EMBL/GenBank/DDBJ whole genome shotgun (WGS) entry which is preliminary data.</text>
</comment>
<evidence type="ECO:0000256" key="5">
    <source>
        <dbReference type="ARBA" id="ARBA00022989"/>
    </source>
</evidence>
<reference evidence="8" key="1">
    <citation type="submission" date="2006-05" db="EMBL/GenBank/DDBJ databases">
        <title>Annotation of the draft genome assembly of Desulfuromonas acetoxidans DSM 684.</title>
        <authorList>
            <consortium name="US DOE Joint Genome Institute (JGI-ORNL)"/>
            <person name="Larimer F."/>
            <person name="Land M."/>
            <person name="Hauser L."/>
        </authorList>
    </citation>
    <scope>NUCLEOTIDE SEQUENCE [LARGE SCALE GENOMIC DNA]</scope>
    <source>
        <strain evidence="8">DSM 684</strain>
    </source>
</reference>
<keyword evidence="3" id="KW-1003">Cell membrane</keyword>
<dbReference type="Pfam" id="PF03601">
    <property type="entry name" value="Cons_hypoth698"/>
    <property type="match status" value="1"/>
</dbReference>
<dbReference type="AlphaFoldDB" id="Q1K451"/>
<proteinExistence type="inferred from homology"/>
<feature type="transmembrane region" description="Helical" evidence="7">
    <location>
        <begin position="135"/>
        <end position="159"/>
    </location>
</feature>
<feature type="transmembrane region" description="Helical" evidence="7">
    <location>
        <begin position="77"/>
        <end position="98"/>
    </location>
</feature>
<feature type="transmembrane region" description="Helical" evidence="7">
    <location>
        <begin position="225"/>
        <end position="242"/>
    </location>
</feature>
<feature type="transmembrane region" description="Helical" evidence="7">
    <location>
        <begin position="52"/>
        <end position="70"/>
    </location>
</feature>
<feature type="transmembrane region" description="Helical" evidence="7">
    <location>
        <begin position="248"/>
        <end position="271"/>
    </location>
</feature>
<dbReference type="Proteomes" id="UP000005695">
    <property type="component" value="Unassembled WGS sequence"/>
</dbReference>
<protein>
    <recommendedName>
        <fullName evidence="10">Sulfate exporter family transporter</fullName>
    </recommendedName>
</protein>
<dbReference type="GO" id="GO:0005886">
    <property type="term" value="C:plasma membrane"/>
    <property type="evidence" value="ECO:0007669"/>
    <property type="project" value="UniProtKB-SubCell"/>
</dbReference>
<keyword evidence="4 7" id="KW-0812">Transmembrane</keyword>
<sequence>MNPLAKPVYLLAIGICLLPMVSAPVALAIGIIYGLTWQHPWPQINAEASRKLLQTAVVGLGFGVPLIEVWQVGKGSFFSTLAGILITLAIGSLLGRWLKVPHGTSLLVSCGTAICGGSAIAAMSPVIKAENDESAVALATVFTLNAVALLVFPLVGHLFHLEQHQFGTWAGMAIHDTSSVVGAAASYGIEALETATTVKLTRALWIAPLALIAGMLTNSGQRAKIPLFIVLFIAAAAVHSALPRWEPAWHSVATVARHALVLSLFFVGAGLNRNLLKKVGARTLTQGVTLWLIISTLTLAAVHYRLI</sequence>
<evidence type="ECO:0000256" key="1">
    <source>
        <dbReference type="ARBA" id="ARBA00004651"/>
    </source>
</evidence>
<dbReference type="PANTHER" id="PTHR30106:SF1">
    <property type="entry name" value="UPF0324 MEMBRANE PROTEIN FN0533"/>
    <property type="match status" value="1"/>
</dbReference>
<comment type="subcellular location">
    <subcellularLocation>
        <location evidence="1">Cell membrane</location>
        <topology evidence="1">Multi-pass membrane protein</topology>
    </subcellularLocation>
</comment>
<dbReference type="InterPro" id="IPR018383">
    <property type="entry name" value="UPF0324_pro"/>
</dbReference>
<gene>
    <name evidence="8" type="ORF">Dace_3118</name>
</gene>
<feature type="transmembrane region" description="Helical" evidence="7">
    <location>
        <begin position="104"/>
        <end position="123"/>
    </location>
</feature>
<reference evidence="8" key="2">
    <citation type="submission" date="2006-05" db="EMBL/GenBank/DDBJ databases">
        <title>Sequencing of the draft genome and assembly of Desulfuromonas acetoxidans DSM 684.</title>
        <authorList>
            <consortium name="US DOE Joint Genome Institute (JGI-PGF)"/>
            <person name="Copeland A."/>
            <person name="Lucas S."/>
            <person name="Lapidus A."/>
            <person name="Barry K."/>
            <person name="Detter J.C."/>
            <person name="Glavina del Rio T."/>
            <person name="Hammon N."/>
            <person name="Israni S."/>
            <person name="Dalin E."/>
            <person name="Tice H."/>
            <person name="Bruce D."/>
            <person name="Pitluck S."/>
            <person name="Richardson P."/>
        </authorList>
    </citation>
    <scope>NUCLEOTIDE SEQUENCE [LARGE SCALE GENOMIC DNA]</scope>
    <source>
        <strain evidence="8">DSM 684</strain>
    </source>
</reference>
<dbReference type="EMBL" id="AAEW02000001">
    <property type="protein sequence ID" value="EAT17252.1"/>
    <property type="molecule type" value="Genomic_DNA"/>
</dbReference>
<evidence type="ECO:0008006" key="10">
    <source>
        <dbReference type="Google" id="ProtNLM"/>
    </source>
</evidence>
<evidence type="ECO:0000256" key="3">
    <source>
        <dbReference type="ARBA" id="ARBA00022475"/>
    </source>
</evidence>
<dbReference type="RefSeq" id="WP_005997497.1">
    <property type="nucleotide sequence ID" value="NZ_AAEW02000001.1"/>
</dbReference>
<accession>Q1K451</accession>
<evidence type="ECO:0000256" key="6">
    <source>
        <dbReference type="ARBA" id="ARBA00023136"/>
    </source>
</evidence>
<evidence type="ECO:0000313" key="9">
    <source>
        <dbReference type="Proteomes" id="UP000005695"/>
    </source>
</evidence>
<feature type="transmembrane region" description="Helical" evidence="7">
    <location>
        <begin position="283"/>
        <end position="304"/>
    </location>
</feature>
<dbReference type="PANTHER" id="PTHR30106">
    <property type="entry name" value="INNER MEMBRANE PROTEIN YEIH-RELATED"/>
    <property type="match status" value="1"/>
</dbReference>
<evidence type="ECO:0000313" key="8">
    <source>
        <dbReference type="EMBL" id="EAT17252.1"/>
    </source>
</evidence>
<comment type="similarity">
    <text evidence="2">Belongs to the UPF0324 family.</text>
</comment>
<keyword evidence="6 7" id="KW-0472">Membrane</keyword>
<evidence type="ECO:0000256" key="2">
    <source>
        <dbReference type="ARBA" id="ARBA00007977"/>
    </source>
</evidence>